<dbReference type="AlphaFoldDB" id="A0A2N5C3J5"/>
<dbReference type="RefSeq" id="WP_101685251.1">
    <property type="nucleotide sequence ID" value="NZ_PJRP01000023.1"/>
</dbReference>
<name>A0A2N5C3J5_9BURK</name>
<gene>
    <name evidence="1" type="ORF">CYJ10_30925</name>
</gene>
<dbReference type="EMBL" id="PJRP01000023">
    <property type="protein sequence ID" value="PLP96792.1"/>
    <property type="molecule type" value="Genomic_DNA"/>
</dbReference>
<dbReference type="Proteomes" id="UP000234341">
    <property type="component" value="Unassembled WGS sequence"/>
</dbReference>
<accession>A0A2N5C3J5</accession>
<proteinExistence type="predicted"/>
<evidence type="ECO:0000313" key="1">
    <source>
        <dbReference type="EMBL" id="PLP96792.1"/>
    </source>
</evidence>
<evidence type="ECO:0000313" key="2">
    <source>
        <dbReference type="Proteomes" id="UP000234341"/>
    </source>
</evidence>
<dbReference type="OrthoDB" id="7221817at2"/>
<organism evidence="1 2">
    <name type="scientific">Cupriavidus pauculus</name>
    <dbReference type="NCBI Taxonomy" id="82633"/>
    <lineage>
        <taxon>Bacteria</taxon>
        <taxon>Pseudomonadati</taxon>
        <taxon>Pseudomonadota</taxon>
        <taxon>Betaproteobacteria</taxon>
        <taxon>Burkholderiales</taxon>
        <taxon>Burkholderiaceae</taxon>
        <taxon>Cupriavidus</taxon>
    </lineage>
</organism>
<protein>
    <submittedName>
        <fullName evidence="1">Uncharacterized protein</fullName>
    </submittedName>
</protein>
<comment type="caution">
    <text evidence="1">The sequence shown here is derived from an EMBL/GenBank/DDBJ whole genome shotgun (WGS) entry which is preliminary data.</text>
</comment>
<sequence>MLRDSLDLSEKDAFGAALWSDVEDRGDALPEGTNLLTSTFAVLPAADGIDAVGRVHARLFGAGVVADTLRISEADSRNVEEKQSYLLSLQHAANLGFYPTSVEATSMFDEILAWIEEAGESSGAPRFFADLPQWIQDRAGIIISTVLLPSMAAEERTAGRCAKLFAAVERDSEWNGLAALCYFSTCLDGVASRLSRLVMKGLIAPNHRGVQSAAFAVVSWAERSKEAEKEVPYEVYNRLASAIELVPEHGLNALLECARKLLAIGGVPADFAVRLTHALSDLFSRTNYTEIDPASSRAVSISLVRAQCVRLAAALTSQVQDDEALERWMEEAKTDALPEVRFAAAH</sequence>
<reference evidence="1 2" key="1">
    <citation type="submission" date="2017-12" db="EMBL/GenBank/DDBJ databases">
        <title>Genome sequence of the active heterotrophic nitrifier-denitrifier, Cupriavidus pauculus UM1.</title>
        <authorList>
            <person name="Putonti C."/>
            <person name="Castignetti D."/>
        </authorList>
    </citation>
    <scope>NUCLEOTIDE SEQUENCE [LARGE SCALE GENOMIC DNA]</scope>
    <source>
        <strain evidence="1 2">UM1</strain>
    </source>
</reference>